<keyword evidence="4" id="KW-1185">Reference proteome</keyword>
<dbReference type="AlphaFoldDB" id="A0A8T2TWB7"/>
<feature type="region of interest" description="Disordered" evidence="2">
    <location>
        <begin position="140"/>
        <end position="219"/>
    </location>
</feature>
<name>A0A8T2TWB7_CERRI</name>
<dbReference type="OrthoDB" id="1927868at2759"/>
<evidence type="ECO:0000313" key="3">
    <source>
        <dbReference type="EMBL" id="KAH7425946.1"/>
    </source>
</evidence>
<dbReference type="EMBL" id="CM035416">
    <property type="protein sequence ID" value="KAH7425946.1"/>
    <property type="molecule type" value="Genomic_DNA"/>
</dbReference>
<dbReference type="Pfam" id="PF04520">
    <property type="entry name" value="Senescence_reg"/>
    <property type="match status" value="1"/>
</dbReference>
<dbReference type="PANTHER" id="PTHR33083">
    <property type="entry name" value="EXPRESSED PROTEIN"/>
    <property type="match status" value="1"/>
</dbReference>
<evidence type="ECO:0000256" key="1">
    <source>
        <dbReference type="ARBA" id="ARBA00034773"/>
    </source>
</evidence>
<accession>A0A8T2TWB7</accession>
<dbReference type="GO" id="GO:0010150">
    <property type="term" value="P:leaf senescence"/>
    <property type="evidence" value="ECO:0007669"/>
    <property type="project" value="UniProtKB-ARBA"/>
</dbReference>
<dbReference type="InterPro" id="IPR007608">
    <property type="entry name" value="Senescence_reg_S40"/>
</dbReference>
<sequence length="265" mass="28882">MGHEYRPSQGSYYEGFSYNSTPTWEDGTDDLREEDVWGGHDASSSWNHSSVGYNDISHGYNDAQDDYGSSNRANVSKSWLSTELESANGCGYNIEHVGLGFAALEVSETNSFGSRRESNGGWAPGFSTRKVRIPQLASGSSGSAYANGWHDHGSSSSRSGIPQSAPVSMPAWPKKCGHEASNANVDADESTSDDDDEADENNYDDSSDDDYRSGRRGRLAPHEIVDREYARSTTFSVIEGAGRTLKGSDLRRVRNAVWSCTGFED</sequence>
<evidence type="ECO:0000256" key="2">
    <source>
        <dbReference type="SAM" id="MobiDB-lite"/>
    </source>
</evidence>
<comment type="caution">
    <text evidence="3">The sequence shown here is derived from an EMBL/GenBank/DDBJ whole genome shotgun (WGS) entry which is preliminary data.</text>
</comment>
<comment type="similarity">
    <text evidence="1">Belongs to the senescence regulator S40 family.</text>
</comment>
<feature type="compositionally biased region" description="Acidic residues" evidence="2">
    <location>
        <begin position="186"/>
        <end position="208"/>
    </location>
</feature>
<evidence type="ECO:0000313" key="4">
    <source>
        <dbReference type="Proteomes" id="UP000825935"/>
    </source>
</evidence>
<organism evidence="3 4">
    <name type="scientific">Ceratopteris richardii</name>
    <name type="common">Triangle waterfern</name>
    <dbReference type="NCBI Taxonomy" id="49495"/>
    <lineage>
        <taxon>Eukaryota</taxon>
        <taxon>Viridiplantae</taxon>
        <taxon>Streptophyta</taxon>
        <taxon>Embryophyta</taxon>
        <taxon>Tracheophyta</taxon>
        <taxon>Polypodiopsida</taxon>
        <taxon>Polypodiidae</taxon>
        <taxon>Polypodiales</taxon>
        <taxon>Pteridineae</taxon>
        <taxon>Pteridaceae</taxon>
        <taxon>Parkerioideae</taxon>
        <taxon>Ceratopteris</taxon>
    </lineage>
</organism>
<reference evidence="3" key="1">
    <citation type="submission" date="2021-08" db="EMBL/GenBank/DDBJ databases">
        <title>WGS assembly of Ceratopteris richardii.</title>
        <authorList>
            <person name="Marchant D.B."/>
            <person name="Chen G."/>
            <person name="Jenkins J."/>
            <person name="Shu S."/>
            <person name="Leebens-Mack J."/>
            <person name="Grimwood J."/>
            <person name="Schmutz J."/>
            <person name="Soltis P."/>
            <person name="Soltis D."/>
            <person name="Chen Z.-H."/>
        </authorList>
    </citation>
    <scope>NUCLEOTIDE SEQUENCE</scope>
    <source>
        <strain evidence="3">Whitten #5841</strain>
        <tissue evidence="3">Leaf</tissue>
    </source>
</reference>
<gene>
    <name evidence="3" type="ORF">KP509_11G078900</name>
</gene>
<dbReference type="PANTHER" id="PTHR33083:SF123">
    <property type="entry name" value="EXPRESSED PROTEIN"/>
    <property type="match status" value="1"/>
</dbReference>
<proteinExistence type="inferred from homology"/>
<protein>
    <submittedName>
        <fullName evidence="3">Uncharacterized protein</fullName>
    </submittedName>
</protein>
<dbReference type="Proteomes" id="UP000825935">
    <property type="component" value="Chromosome 11"/>
</dbReference>